<dbReference type="Gene3D" id="3.40.50.1820">
    <property type="entry name" value="alpha/beta hydrolase"/>
    <property type="match status" value="1"/>
</dbReference>
<gene>
    <name evidence="3" type="ORF">HHX25_05085</name>
</gene>
<dbReference type="SUPFAM" id="SSF53474">
    <property type="entry name" value="alpha/beta-Hydrolases"/>
    <property type="match status" value="1"/>
</dbReference>
<dbReference type="GO" id="GO:0016787">
    <property type="term" value="F:hydrolase activity"/>
    <property type="evidence" value="ECO:0007669"/>
    <property type="project" value="UniProtKB-KW"/>
</dbReference>
<protein>
    <submittedName>
        <fullName evidence="3">Alpha/beta hydrolase</fullName>
    </submittedName>
</protein>
<evidence type="ECO:0000313" key="4">
    <source>
        <dbReference type="Proteomes" id="UP000746690"/>
    </source>
</evidence>
<dbReference type="Pfam" id="PF20434">
    <property type="entry name" value="BD-FAE"/>
    <property type="match status" value="1"/>
</dbReference>
<comment type="caution">
    <text evidence="3">The sequence shown here is derived from an EMBL/GenBank/DDBJ whole genome shotgun (WGS) entry which is preliminary data.</text>
</comment>
<evidence type="ECO:0000259" key="2">
    <source>
        <dbReference type="Pfam" id="PF20434"/>
    </source>
</evidence>
<keyword evidence="4" id="KW-1185">Reference proteome</keyword>
<dbReference type="InterPro" id="IPR029058">
    <property type="entry name" value="AB_hydrolase_fold"/>
</dbReference>
<dbReference type="InterPro" id="IPR049492">
    <property type="entry name" value="BD-FAE-like_dom"/>
</dbReference>
<dbReference type="PANTHER" id="PTHR48081:SF13">
    <property type="entry name" value="ALPHA_BETA HYDROLASE"/>
    <property type="match status" value="1"/>
</dbReference>
<dbReference type="Proteomes" id="UP000746690">
    <property type="component" value="Unassembled WGS sequence"/>
</dbReference>
<dbReference type="RefSeq" id="WP_169670814.1">
    <property type="nucleotide sequence ID" value="NZ_JABBHF010000002.1"/>
</dbReference>
<feature type="domain" description="BD-FAE-like" evidence="2">
    <location>
        <begin position="150"/>
        <end position="340"/>
    </location>
</feature>
<dbReference type="EMBL" id="JABBHF010000002">
    <property type="protein sequence ID" value="NMH86868.1"/>
    <property type="molecule type" value="Genomic_DNA"/>
</dbReference>
<keyword evidence="1 3" id="KW-0378">Hydrolase</keyword>
<name>A0ABX1RW17_9FLAO</name>
<dbReference type="PROSITE" id="PS51257">
    <property type="entry name" value="PROKAR_LIPOPROTEIN"/>
    <property type="match status" value="1"/>
</dbReference>
<sequence length="387" mass="44045">MKRAFFLIIISVFFASCSSIKWQPEDDKKLYRKAISRVQEIEPYSNFLKNEKKYIKDLNDAYYQIRWSYIRYLYYDNPKVPKPEKALKKFTESCLRNNLLSKNHKEFYKSANILGFELISDAPTFTVNGNSFRSYRNLTYSTVDRYSQKLDLFMPLNTSGESVPCVIFIHGGGLAVHKRAWMEGHAQYFASNGVAAATIDYRMLNAVDNAVDCVRDTKAAVRWVRANAKRYGINPDQIGASGGSAGAMLSVILATTNSEKVFEGYGGNQSFSSKIQAAAGFATPALTGVRYSWPWTKGEKPDWYDQISPYRFISPDDAPVLLLHGDNDKLVSPLDAKDLCDRFTENNVSCELEFLENKGHVFYMNTKTAHRALMFFKKIFDDSNLKD</sequence>
<organism evidence="3 4">
    <name type="scientific">Flavivirga algicola</name>
    <dbReference type="NCBI Taxonomy" id="2729136"/>
    <lineage>
        <taxon>Bacteria</taxon>
        <taxon>Pseudomonadati</taxon>
        <taxon>Bacteroidota</taxon>
        <taxon>Flavobacteriia</taxon>
        <taxon>Flavobacteriales</taxon>
        <taxon>Flavobacteriaceae</taxon>
        <taxon>Flavivirga</taxon>
    </lineage>
</organism>
<evidence type="ECO:0000256" key="1">
    <source>
        <dbReference type="ARBA" id="ARBA00022801"/>
    </source>
</evidence>
<dbReference type="PANTHER" id="PTHR48081">
    <property type="entry name" value="AB HYDROLASE SUPERFAMILY PROTEIN C4A8.06C"/>
    <property type="match status" value="1"/>
</dbReference>
<evidence type="ECO:0000313" key="3">
    <source>
        <dbReference type="EMBL" id="NMH86868.1"/>
    </source>
</evidence>
<accession>A0ABX1RW17</accession>
<reference evidence="3 4" key="1">
    <citation type="submission" date="2020-04" db="EMBL/GenBank/DDBJ databases">
        <title>A Flavivirga sp. nov.</title>
        <authorList>
            <person name="Sun X."/>
        </authorList>
    </citation>
    <scope>NUCLEOTIDE SEQUENCE [LARGE SCALE GENOMIC DNA]</scope>
    <source>
        <strain evidence="3 4">Y03</strain>
    </source>
</reference>
<proteinExistence type="predicted"/>
<dbReference type="InterPro" id="IPR050300">
    <property type="entry name" value="GDXG_lipolytic_enzyme"/>
</dbReference>